<evidence type="ECO:0000313" key="10">
    <source>
        <dbReference type="Proteomes" id="UP001652740"/>
    </source>
</evidence>
<gene>
    <name evidence="11" type="primary">LOC113520135</name>
</gene>
<feature type="binding site" evidence="6">
    <location>
        <position position="9"/>
    </location>
    <ligand>
        <name>Zn(2+)</name>
        <dbReference type="ChEBI" id="CHEBI:29105"/>
    </ligand>
</feature>
<feature type="binding site" evidence="6">
    <location>
        <position position="54"/>
    </location>
    <ligand>
        <name>Zn(2+)</name>
        <dbReference type="ChEBI" id="CHEBI:29105"/>
    </ligand>
</feature>
<reference evidence="11" key="1">
    <citation type="submission" date="2025-08" db="UniProtKB">
        <authorList>
            <consortium name="RefSeq"/>
        </authorList>
    </citation>
    <scope>IDENTIFICATION</scope>
    <source>
        <tissue evidence="11">Whole larvae</tissue>
    </source>
</reference>
<dbReference type="Gene3D" id="3.30.160.60">
    <property type="entry name" value="Classic Zinc Finger"/>
    <property type="match status" value="3"/>
</dbReference>
<feature type="compositionally biased region" description="Basic residues" evidence="7">
    <location>
        <begin position="329"/>
        <end position="338"/>
    </location>
</feature>
<evidence type="ECO:0000256" key="1">
    <source>
        <dbReference type="ARBA" id="ARBA00022723"/>
    </source>
</evidence>
<dbReference type="PANTHER" id="PTHR24408:SF58">
    <property type="entry name" value="TRANSCRIPTION FACTOR (TFIIIA), PUTATIVE (AFU_ORTHOLOGUE AFUA_1G05150)-RELATED"/>
    <property type="match status" value="1"/>
</dbReference>
<keyword evidence="3 5" id="KW-0863">Zinc-finger</keyword>
<evidence type="ECO:0000256" key="6">
    <source>
        <dbReference type="PROSITE-ProRule" id="PRU01263"/>
    </source>
</evidence>
<feature type="binding site" evidence="6">
    <location>
        <position position="51"/>
    </location>
    <ligand>
        <name>Zn(2+)</name>
        <dbReference type="ChEBI" id="CHEBI:29105"/>
    </ligand>
</feature>
<feature type="domain" description="C2H2-type" evidence="8">
    <location>
        <begin position="224"/>
        <end position="252"/>
    </location>
</feature>
<evidence type="ECO:0000256" key="7">
    <source>
        <dbReference type="SAM" id="MobiDB-lite"/>
    </source>
</evidence>
<dbReference type="InterPro" id="IPR012934">
    <property type="entry name" value="Znf_AD"/>
</dbReference>
<dbReference type="PROSITE" id="PS00028">
    <property type="entry name" value="ZINC_FINGER_C2H2_1"/>
    <property type="match status" value="4"/>
</dbReference>
<dbReference type="GeneID" id="113520135"/>
<feature type="domain" description="C2H2-type" evidence="8">
    <location>
        <begin position="197"/>
        <end position="224"/>
    </location>
</feature>
<feature type="domain" description="C2H2-type" evidence="8">
    <location>
        <begin position="253"/>
        <end position="280"/>
    </location>
</feature>
<feature type="domain" description="ZAD" evidence="9">
    <location>
        <begin position="4"/>
        <end position="78"/>
    </location>
</feature>
<dbReference type="PROSITE" id="PS51915">
    <property type="entry name" value="ZAD"/>
    <property type="match status" value="1"/>
</dbReference>
<dbReference type="PROSITE" id="PS50157">
    <property type="entry name" value="ZINC_FINGER_C2H2_2"/>
    <property type="match status" value="4"/>
</dbReference>
<organism evidence="10 11">
    <name type="scientific">Galleria mellonella</name>
    <name type="common">Greater wax moth</name>
    <dbReference type="NCBI Taxonomy" id="7137"/>
    <lineage>
        <taxon>Eukaryota</taxon>
        <taxon>Metazoa</taxon>
        <taxon>Ecdysozoa</taxon>
        <taxon>Arthropoda</taxon>
        <taxon>Hexapoda</taxon>
        <taxon>Insecta</taxon>
        <taxon>Pterygota</taxon>
        <taxon>Neoptera</taxon>
        <taxon>Endopterygota</taxon>
        <taxon>Lepidoptera</taxon>
        <taxon>Glossata</taxon>
        <taxon>Ditrysia</taxon>
        <taxon>Pyraloidea</taxon>
        <taxon>Pyralidae</taxon>
        <taxon>Galleriinae</taxon>
        <taxon>Galleria</taxon>
    </lineage>
</organism>
<feature type="binding site" evidence="6">
    <location>
        <position position="6"/>
    </location>
    <ligand>
        <name>Zn(2+)</name>
        <dbReference type="ChEBI" id="CHEBI:29105"/>
    </ligand>
</feature>
<name>A0ABM3MWF7_GALME</name>
<evidence type="ECO:0000256" key="3">
    <source>
        <dbReference type="ARBA" id="ARBA00022771"/>
    </source>
</evidence>
<keyword evidence="2" id="KW-0677">Repeat</keyword>
<accession>A0ABM3MWF7</accession>
<dbReference type="SMART" id="SM00355">
    <property type="entry name" value="ZnF_C2H2"/>
    <property type="match status" value="5"/>
</dbReference>
<feature type="domain" description="C2H2-type" evidence="8">
    <location>
        <begin position="281"/>
        <end position="308"/>
    </location>
</feature>
<dbReference type="InterPro" id="IPR036236">
    <property type="entry name" value="Znf_C2H2_sf"/>
</dbReference>
<dbReference type="RefSeq" id="XP_052755689.1">
    <property type="nucleotide sequence ID" value="XM_052899729.1"/>
</dbReference>
<keyword evidence="10" id="KW-1185">Reference proteome</keyword>
<dbReference type="Proteomes" id="UP001652740">
    <property type="component" value="Unplaced"/>
</dbReference>
<evidence type="ECO:0000313" key="11">
    <source>
        <dbReference type="RefSeq" id="XP_052755689.1"/>
    </source>
</evidence>
<sequence>MEWKCCRTCLSSQSLNPIFQISNSCAKYTNALFLVTGLKIEINDRLPQQLCSKCVDFINQYLDFRDMSRRVHKTLIGKLNAVHDKNTSLDIDNDKLINITNVKVEMCDESGSNDAPDTDRASCDEKVDSVKMKDSFKYETTVEELLKEKKEIVFKNVYFKKRITGGKIKVEHSMALEEIARIDEKKFEKKKEDSGPVECKYCHKLFQSKVKMYNHYKTHNGLKFVCEHCGRKFMNRRRLVMHCKAKHGYEKTDKCSYCDYRGSNPELVKIHERTHTGEKPFVCPTCGSGFHRRSTYLQHVAIHLPHKTVPCDECPALFKSVTLMRIHKNRHKVRRRKREMRDKMASARQT</sequence>
<dbReference type="PANTHER" id="PTHR24408">
    <property type="entry name" value="ZINC FINGER PROTEIN"/>
    <property type="match status" value="1"/>
</dbReference>
<feature type="region of interest" description="Disordered" evidence="7">
    <location>
        <begin position="329"/>
        <end position="350"/>
    </location>
</feature>
<feature type="compositionally biased region" description="Basic and acidic residues" evidence="7">
    <location>
        <begin position="339"/>
        <end position="350"/>
    </location>
</feature>
<proteinExistence type="predicted"/>
<evidence type="ECO:0000259" key="8">
    <source>
        <dbReference type="PROSITE" id="PS50157"/>
    </source>
</evidence>
<dbReference type="SUPFAM" id="SSF57667">
    <property type="entry name" value="beta-beta-alpha zinc fingers"/>
    <property type="match status" value="2"/>
</dbReference>
<keyword evidence="1 6" id="KW-0479">Metal-binding</keyword>
<evidence type="ECO:0000259" key="9">
    <source>
        <dbReference type="PROSITE" id="PS51915"/>
    </source>
</evidence>
<dbReference type="Pfam" id="PF07776">
    <property type="entry name" value="zf-AD"/>
    <property type="match status" value="1"/>
</dbReference>
<evidence type="ECO:0000256" key="5">
    <source>
        <dbReference type="PROSITE-ProRule" id="PRU00042"/>
    </source>
</evidence>
<protein>
    <submittedName>
        <fullName evidence="11">RB-associated KRAB zinc finger protein-like</fullName>
    </submittedName>
</protein>
<keyword evidence="4 6" id="KW-0862">Zinc</keyword>
<dbReference type="SUPFAM" id="SSF57716">
    <property type="entry name" value="Glucocorticoid receptor-like (DNA-binding domain)"/>
    <property type="match status" value="1"/>
</dbReference>
<dbReference type="InterPro" id="IPR013087">
    <property type="entry name" value="Znf_C2H2_type"/>
</dbReference>
<dbReference type="SMART" id="SM00868">
    <property type="entry name" value="zf-AD"/>
    <property type="match status" value="1"/>
</dbReference>
<evidence type="ECO:0000256" key="2">
    <source>
        <dbReference type="ARBA" id="ARBA00022737"/>
    </source>
</evidence>
<evidence type="ECO:0000256" key="4">
    <source>
        <dbReference type="ARBA" id="ARBA00022833"/>
    </source>
</evidence>
<dbReference type="Gene3D" id="3.40.1800.20">
    <property type="match status" value="1"/>
</dbReference>